<feature type="compositionally biased region" description="Basic residues" evidence="1">
    <location>
        <begin position="415"/>
        <end position="439"/>
    </location>
</feature>
<dbReference type="KEGG" id="cyt:cce_4919"/>
<dbReference type="KEGG" id="cyt:cce_4794"/>
<sequence>MNNNIKKLQKFRNDTYNLLGFAKDSTYDLMDAVLTTKTAYSLADFSLSPLFRRQWSSTYESLQDCRPNRSKLMKRYLKEIPINDSLYVTLAIDHTANPRLDSPTLKDRGYHHSPKNFQKVTEGHNYSTIAWIPEDSRSWALPLRHERITSFETPISKATWQLKQVRRSVNYPILALLDSEYGNASWVNQTVDVEVDCLIRIRSNCCLYGAPGQYSGRGRPRKHGDKFKLNDKLTWWDATEIVELNDDKLGKIKVRKWSQLHFLKSSSVNMTLILVERLETNKKGSLQKPLWLVFIGKQKLDILPLELLWKKYLRRFTVDHWYRFIKQRLHWTLPALSTPHQCERWSDLMPLITWQLWLAKDLVEEKYLPWQKPQKNLSPGRVAQSMFGLLVEIGTPARTPKPRGKSPGWESGQVRTKRTRYPVIKKRKSPDKKAKKKKT</sequence>
<reference evidence="3 6" key="1">
    <citation type="journal article" date="2008" name="Proc. Natl. Acad. Sci. U.S.A.">
        <title>The genome of Cyanothece 51142, a unicellular diazotrophic cyanobacterium important in the marine nitrogen cycle.</title>
        <authorList>
            <person name="Welsh E.A."/>
            <person name="Liberton M."/>
            <person name="Stoeckel J."/>
            <person name="Loh T."/>
            <person name="Elvitigala T."/>
            <person name="Wang C."/>
            <person name="Wollam A."/>
            <person name="Fulton R.S."/>
            <person name="Clifton S.W."/>
            <person name="Jacobs J.M."/>
            <person name="Aurora R."/>
            <person name="Ghosh B.K."/>
            <person name="Sherman L.A."/>
            <person name="Smith R.D."/>
            <person name="Wilson R.K."/>
            <person name="Pakrasi H.B."/>
        </authorList>
    </citation>
    <scope>NUCLEOTIDE SEQUENCE [LARGE SCALE GENOMIC DNA]</scope>
    <source>
        <strain evidence="3">ATCC 51142</strain>
        <strain evidence="6">ATCC 51142 / BH68</strain>
    </source>
</reference>
<dbReference type="RefSeq" id="WP_009546323.1">
    <property type="nucleotide sequence ID" value="NC_010546.1"/>
</dbReference>
<dbReference type="InterPro" id="IPR038721">
    <property type="entry name" value="IS701-like_DDE_dom"/>
</dbReference>
<organism evidence="3 6">
    <name type="scientific">Crocosphaera subtropica (strain ATCC 51142 / BH68)</name>
    <name type="common">Cyanothece sp. (strain ATCC 51142)</name>
    <dbReference type="NCBI Taxonomy" id="43989"/>
    <lineage>
        <taxon>Bacteria</taxon>
        <taxon>Bacillati</taxon>
        <taxon>Cyanobacteriota</taxon>
        <taxon>Cyanophyceae</taxon>
        <taxon>Oscillatoriophycideae</taxon>
        <taxon>Chroococcales</taxon>
        <taxon>Aphanothecaceae</taxon>
        <taxon>Crocosphaera</taxon>
        <taxon>Crocosphaera subtropica</taxon>
    </lineage>
</organism>
<evidence type="ECO:0000313" key="6">
    <source>
        <dbReference type="Proteomes" id="UP000001203"/>
    </source>
</evidence>
<protein>
    <recommendedName>
        <fullName evidence="2">Transposase IS701-like DDE domain-containing protein</fullName>
    </recommendedName>
</protein>
<feature type="region of interest" description="Disordered" evidence="1">
    <location>
        <begin position="395"/>
        <end position="439"/>
    </location>
</feature>
<evidence type="ECO:0000313" key="4">
    <source>
        <dbReference type="EMBL" id="ACB54142.1"/>
    </source>
</evidence>
<feature type="domain" description="Transposase IS701-like DDE" evidence="2">
    <location>
        <begin position="69"/>
        <end position="254"/>
    </location>
</feature>
<dbReference type="Proteomes" id="UP000001203">
    <property type="component" value="Chromosome circular"/>
</dbReference>
<evidence type="ECO:0000256" key="1">
    <source>
        <dbReference type="SAM" id="MobiDB-lite"/>
    </source>
</evidence>
<dbReference type="EMBL" id="CP000807">
    <property type="protein sequence ID" value="ACB54142.1"/>
    <property type="molecule type" value="Genomic_DNA"/>
</dbReference>
<evidence type="ECO:0000259" key="2">
    <source>
        <dbReference type="Pfam" id="PF13546"/>
    </source>
</evidence>
<gene>
    <name evidence="3" type="ordered locus">cce_3249</name>
    <name evidence="4" type="ordered locus">cce_4794</name>
    <name evidence="5" type="ordered locus">cce_4919</name>
</gene>
<keyword evidence="6" id="KW-1185">Reference proteome</keyword>
<proteinExistence type="predicted"/>
<dbReference type="EMBL" id="CP000807">
    <property type="protein sequence ID" value="ACB54265.1"/>
    <property type="molecule type" value="Genomic_DNA"/>
</dbReference>
<evidence type="ECO:0000313" key="3">
    <source>
        <dbReference type="EMBL" id="ACB52597.1"/>
    </source>
</evidence>
<accession>B1WXQ6</accession>
<dbReference type="NCBIfam" id="NF041680">
    <property type="entry name" value="transp_NF041680"/>
    <property type="match status" value="1"/>
</dbReference>
<dbReference type="Proteomes" id="UP000001203">
    <property type="component" value="Chromosome linear"/>
</dbReference>
<dbReference type="AlphaFoldDB" id="B1WXQ6"/>
<dbReference type="Pfam" id="PF13546">
    <property type="entry name" value="DDE_5"/>
    <property type="match status" value="1"/>
</dbReference>
<dbReference type="STRING" id="43989.cce_3249"/>
<dbReference type="KEGG" id="cyt:cce_3249"/>
<dbReference type="EMBL" id="CP000806">
    <property type="protein sequence ID" value="ACB52597.1"/>
    <property type="molecule type" value="Genomic_DNA"/>
</dbReference>
<dbReference type="HOGENOM" id="CLU_046116_2_0_3"/>
<dbReference type="eggNOG" id="COG3385">
    <property type="taxonomic scope" value="Bacteria"/>
</dbReference>
<evidence type="ECO:0000313" key="5">
    <source>
        <dbReference type="EMBL" id="ACB54265.1"/>
    </source>
</evidence>
<dbReference type="OrthoDB" id="573757at2"/>
<name>B1WXQ6_CROS5</name>